<gene>
    <name evidence="1" type="ORF">GS597_15635</name>
</gene>
<reference evidence="1" key="1">
    <citation type="submission" date="2019-12" db="EMBL/GenBank/DDBJ databases">
        <title>High-Quality draft genome sequences of three cyanobacteria isolated from the limestone walls of the Old Cathedral of Coimbra.</title>
        <authorList>
            <person name="Tiago I."/>
            <person name="Soares F."/>
            <person name="Portugal A."/>
        </authorList>
    </citation>
    <scope>NUCLEOTIDE SEQUENCE [LARGE SCALE GENOMIC DNA]</scope>
    <source>
        <strain evidence="1">C</strain>
    </source>
</reference>
<sequence>MTKFSGKKMARGMKEPLWVVQNIGKLILLEVRVSQFANPWRPGSAA</sequence>
<name>A0A8K2A1T3_9CYAN</name>
<accession>A0A8K2A1T3</accession>
<evidence type="ECO:0000313" key="1">
    <source>
        <dbReference type="EMBL" id="NCJ07912.1"/>
    </source>
</evidence>
<proteinExistence type="predicted"/>
<dbReference type="Proteomes" id="UP000607397">
    <property type="component" value="Unassembled WGS sequence"/>
</dbReference>
<dbReference type="EMBL" id="WVIC01000035">
    <property type="protein sequence ID" value="NCJ07912.1"/>
    <property type="molecule type" value="Genomic_DNA"/>
</dbReference>
<comment type="caution">
    <text evidence="1">The sequence shown here is derived from an EMBL/GenBank/DDBJ whole genome shotgun (WGS) entry which is preliminary data.</text>
</comment>
<dbReference type="AlphaFoldDB" id="A0A8K2A1T3"/>
<evidence type="ECO:0000313" key="2">
    <source>
        <dbReference type="Proteomes" id="UP000607397"/>
    </source>
</evidence>
<keyword evidence="2" id="KW-1185">Reference proteome</keyword>
<protein>
    <submittedName>
        <fullName evidence="1">Uncharacterized protein</fullName>
    </submittedName>
</protein>
<dbReference type="RefSeq" id="WP_161826386.1">
    <property type="nucleotide sequence ID" value="NZ_WVIC01000035.1"/>
</dbReference>
<organism evidence="1 2">
    <name type="scientific">Petrachloros mirabilis ULC683</name>
    <dbReference type="NCBI Taxonomy" id="2781853"/>
    <lineage>
        <taxon>Bacteria</taxon>
        <taxon>Bacillati</taxon>
        <taxon>Cyanobacteriota</taxon>
        <taxon>Cyanophyceae</taxon>
        <taxon>Synechococcales</taxon>
        <taxon>Petrachlorosaceae</taxon>
        <taxon>Petrachloros</taxon>
        <taxon>Petrachloros mirabilis</taxon>
    </lineage>
</organism>